<evidence type="ECO:0000313" key="2">
    <source>
        <dbReference type="EMBL" id="RJT90590.1"/>
    </source>
</evidence>
<keyword evidence="3" id="KW-1185">Reference proteome</keyword>
<dbReference type="RefSeq" id="WP_158594789.1">
    <property type="nucleotide sequence ID" value="NZ_QZVS01000058.1"/>
</dbReference>
<proteinExistence type="predicted"/>
<sequence>ELAAARVTELLRARIALRAAVRPVVALIGARLLSRGKAAAPPAGVVPVLAETSLAGWLESLPRVLRAGERMDLAGLIDHPGTWGTQRSFGPGLPSLRRVP</sequence>
<dbReference type="AlphaFoldDB" id="A0A3A5MKF6"/>
<comment type="caution">
    <text evidence="2">The sequence shown here is derived from an EMBL/GenBank/DDBJ whole genome shotgun (WGS) entry which is preliminary data.</text>
</comment>
<organism evidence="2 3">
    <name type="scientific">Cryobacterium melibiosiphilum</name>
    <dbReference type="NCBI Taxonomy" id="995039"/>
    <lineage>
        <taxon>Bacteria</taxon>
        <taxon>Bacillati</taxon>
        <taxon>Actinomycetota</taxon>
        <taxon>Actinomycetes</taxon>
        <taxon>Micrococcales</taxon>
        <taxon>Microbacteriaceae</taxon>
        <taxon>Cryobacterium</taxon>
    </lineage>
</organism>
<dbReference type="Proteomes" id="UP000272015">
    <property type="component" value="Unassembled WGS sequence"/>
</dbReference>
<protein>
    <submittedName>
        <fullName evidence="2">Uncharacterized protein</fullName>
    </submittedName>
</protein>
<dbReference type="EMBL" id="QZVS01000058">
    <property type="protein sequence ID" value="RJT90590.1"/>
    <property type="molecule type" value="Genomic_DNA"/>
</dbReference>
<feature type="region of interest" description="Disordered" evidence="1">
    <location>
        <begin position="79"/>
        <end position="100"/>
    </location>
</feature>
<name>A0A3A5MKF6_9MICO</name>
<accession>A0A3A5MKF6</accession>
<gene>
    <name evidence="2" type="ORF">D6T64_03475</name>
</gene>
<reference evidence="2 3" key="1">
    <citation type="submission" date="2018-09" db="EMBL/GenBank/DDBJ databases">
        <title>Novel species of Cryobacterium.</title>
        <authorList>
            <person name="Liu Q."/>
            <person name="Xin Y.-H."/>
        </authorList>
    </citation>
    <scope>NUCLEOTIDE SEQUENCE [LARGE SCALE GENOMIC DNA]</scope>
    <source>
        <strain evidence="2 3">Hh39</strain>
    </source>
</reference>
<evidence type="ECO:0000256" key="1">
    <source>
        <dbReference type="SAM" id="MobiDB-lite"/>
    </source>
</evidence>
<feature type="non-terminal residue" evidence="2">
    <location>
        <position position="1"/>
    </location>
</feature>
<evidence type="ECO:0000313" key="3">
    <source>
        <dbReference type="Proteomes" id="UP000272015"/>
    </source>
</evidence>